<sequence>MISARQYKCPNCKHMISISNADFIKGIAMASCGGCGRDAFAIEEALLK</sequence>
<evidence type="ECO:0000313" key="1">
    <source>
        <dbReference type="EMBL" id="SNQ62842.1"/>
    </source>
</evidence>
<dbReference type="AlphaFoldDB" id="A0A284VU89"/>
<dbReference type="RefSeq" id="WP_179294080.1">
    <property type="nucleotide sequence ID" value="NZ_FZMP01000243.1"/>
</dbReference>
<evidence type="ECO:0000313" key="2">
    <source>
        <dbReference type="Proteomes" id="UP000218615"/>
    </source>
</evidence>
<dbReference type="Proteomes" id="UP000218615">
    <property type="component" value="Unassembled WGS sequence"/>
</dbReference>
<dbReference type="EMBL" id="FZMP01000243">
    <property type="protein sequence ID" value="SNQ62842.1"/>
    <property type="molecule type" value="Genomic_DNA"/>
</dbReference>
<reference evidence="2" key="1">
    <citation type="submission" date="2017-06" db="EMBL/GenBank/DDBJ databases">
        <authorList>
            <person name="Cremers G."/>
        </authorList>
    </citation>
    <scope>NUCLEOTIDE SEQUENCE [LARGE SCALE GENOMIC DNA]</scope>
</reference>
<organism evidence="1 2">
    <name type="scientific">Candidatus Methanoperedens nitratireducens</name>
    <dbReference type="NCBI Taxonomy" id="1392998"/>
    <lineage>
        <taxon>Archaea</taxon>
        <taxon>Methanobacteriati</taxon>
        <taxon>Methanobacteriota</taxon>
        <taxon>Stenosarchaea group</taxon>
        <taxon>Methanomicrobia</taxon>
        <taxon>Methanosarcinales</taxon>
        <taxon>ANME-2 cluster</taxon>
        <taxon>Candidatus Methanoperedentaceae</taxon>
        <taxon>Candidatus Methanoperedens</taxon>
    </lineage>
</organism>
<protein>
    <submittedName>
        <fullName evidence="1">Uncharacterized protein</fullName>
    </submittedName>
</protein>
<proteinExistence type="predicted"/>
<keyword evidence="2" id="KW-1185">Reference proteome</keyword>
<name>A0A284VU89_9EURY</name>
<gene>
    <name evidence="1" type="ORF">MNV_920009</name>
</gene>
<accession>A0A284VU89</accession>